<reference evidence="1 2" key="1">
    <citation type="submission" date="2016-11" db="EMBL/GenBank/DDBJ databases">
        <authorList>
            <person name="Jaros S."/>
            <person name="Januszkiewicz K."/>
            <person name="Wedrychowicz H."/>
        </authorList>
    </citation>
    <scope>NUCLEOTIDE SEQUENCE [LARGE SCALE GENOMIC DNA]</scope>
    <source>
        <strain evidence="1 2">CGMCC 1.6102</strain>
    </source>
</reference>
<keyword evidence="2" id="KW-1185">Reference proteome</keyword>
<dbReference type="AlphaFoldDB" id="A0A1M7K1S8"/>
<evidence type="ECO:0000313" key="2">
    <source>
        <dbReference type="Proteomes" id="UP000184513"/>
    </source>
</evidence>
<name>A0A1M7K1S8_9BACT</name>
<gene>
    <name evidence="1" type="ORF">SAMN04488057_102252</name>
</gene>
<evidence type="ECO:0000313" key="1">
    <source>
        <dbReference type="EMBL" id="SHM59131.1"/>
    </source>
</evidence>
<organism evidence="1 2">
    <name type="scientific">Cyclobacterium lianum</name>
    <dbReference type="NCBI Taxonomy" id="388280"/>
    <lineage>
        <taxon>Bacteria</taxon>
        <taxon>Pseudomonadati</taxon>
        <taxon>Bacteroidota</taxon>
        <taxon>Cytophagia</taxon>
        <taxon>Cytophagales</taxon>
        <taxon>Cyclobacteriaceae</taxon>
        <taxon>Cyclobacterium</taxon>
    </lineage>
</organism>
<dbReference type="EMBL" id="FRCY01000002">
    <property type="protein sequence ID" value="SHM59131.1"/>
    <property type="molecule type" value="Genomic_DNA"/>
</dbReference>
<dbReference type="Proteomes" id="UP000184513">
    <property type="component" value="Unassembled WGS sequence"/>
</dbReference>
<accession>A0A1M7K1S8</accession>
<proteinExistence type="predicted"/>
<sequence length="96" mass="10940">MTLDLIGVDFIDKRLPFCFCDQLLAYATNRYHNSLCALCLLRVLCDHFLQSLVQNEKGDFVNGRISSYIPDSQMPYTIMVLTLSNSILRKPKANPP</sequence>
<protein>
    <submittedName>
        <fullName evidence="1">Uncharacterized protein</fullName>
    </submittedName>
</protein>